<evidence type="ECO:0000313" key="6">
    <source>
        <dbReference type="EMBL" id="STR45636.1"/>
    </source>
</evidence>
<feature type="domain" description="HTH lysR-type" evidence="5">
    <location>
        <begin position="1"/>
        <end position="59"/>
    </location>
</feature>
<gene>
    <name evidence="6" type="primary">dmlR_14</name>
    <name evidence="7" type="ORF">EV682_104310</name>
    <name evidence="6" type="ORF">NCTC11159_04216</name>
</gene>
<dbReference type="Pfam" id="PF00126">
    <property type="entry name" value="HTH_1"/>
    <property type="match status" value="1"/>
</dbReference>
<evidence type="ECO:0000256" key="1">
    <source>
        <dbReference type="ARBA" id="ARBA00009437"/>
    </source>
</evidence>
<dbReference type="GO" id="GO:0006351">
    <property type="term" value="P:DNA-templated transcription"/>
    <property type="evidence" value="ECO:0007669"/>
    <property type="project" value="TreeGrafter"/>
</dbReference>
<dbReference type="PANTHER" id="PTHR30537:SF72">
    <property type="entry name" value="LYSR FAMILY TRANSCRIPTIONAL REGULATOR"/>
    <property type="match status" value="1"/>
</dbReference>
<keyword evidence="4" id="KW-0804">Transcription</keyword>
<keyword evidence="9" id="KW-1185">Reference proteome</keyword>
<evidence type="ECO:0000256" key="2">
    <source>
        <dbReference type="ARBA" id="ARBA00023015"/>
    </source>
</evidence>
<keyword evidence="3" id="KW-0238">DNA-binding</keyword>
<dbReference type="FunFam" id="3.40.190.290:FF:000001">
    <property type="entry name" value="Transcriptional regulator, LysR family"/>
    <property type="match status" value="1"/>
</dbReference>
<evidence type="ECO:0000313" key="7">
    <source>
        <dbReference type="EMBL" id="TCU88136.1"/>
    </source>
</evidence>
<dbReference type="FunFam" id="1.10.10.10:FF:000001">
    <property type="entry name" value="LysR family transcriptional regulator"/>
    <property type="match status" value="1"/>
</dbReference>
<dbReference type="InterPro" id="IPR036388">
    <property type="entry name" value="WH-like_DNA-bd_sf"/>
</dbReference>
<dbReference type="GO" id="GO:0043565">
    <property type="term" value="F:sequence-specific DNA binding"/>
    <property type="evidence" value="ECO:0007669"/>
    <property type="project" value="TreeGrafter"/>
</dbReference>
<dbReference type="GO" id="GO:0003700">
    <property type="term" value="F:DNA-binding transcription factor activity"/>
    <property type="evidence" value="ECO:0007669"/>
    <property type="project" value="InterPro"/>
</dbReference>
<dbReference type="Pfam" id="PF03466">
    <property type="entry name" value="LysR_substrate"/>
    <property type="match status" value="1"/>
</dbReference>
<evidence type="ECO:0000259" key="5">
    <source>
        <dbReference type="PROSITE" id="PS50931"/>
    </source>
</evidence>
<dbReference type="InterPro" id="IPR000847">
    <property type="entry name" value="LysR_HTH_N"/>
</dbReference>
<dbReference type="EMBL" id="SMBT01000004">
    <property type="protein sequence ID" value="TCU88136.1"/>
    <property type="molecule type" value="Genomic_DNA"/>
</dbReference>
<dbReference type="OrthoDB" id="9178040at2"/>
<dbReference type="PANTHER" id="PTHR30537">
    <property type="entry name" value="HTH-TYPE TRANSCRIPTIONAL REGULATOR"/>
    <property type="match status" value="1"/>
</dbReference>
<evidence type="ECO:0000256" key="3">
    <source>
        <dbReference type="ARBA" id="ARBA00023125"/>
    </source>
</evidence>
<dbReference type="InterPro" id="IPR058163">
    <property type="entry name" value="LysR-type_TF_proteobact-type"/>
</dbReference>
<evidence type="ECO:0000313" key="9">
    <source>
        <dbReference type="Proteomes" id="UP000295794"/>
    </source>
</evidence>
<evidence type="ECO:0000313" key="8">
    <source>
        <dbReference type="Proteomes" id="UP000255108"/>
    </source>
</evidence>
<organism evidence="6 8">
    <name type="scientific">Iodobacter fluviatilis</name>
    <dbReference type="NCBI Taxonomy" id="537"/>
    <lineage>
        <taxon>Bacteria</taxon>
        <taxon>Pseudomonadati</taxon>
        <taxon>Pseudomonadota</taxon>
        <taxon>Betaproteobacteria</taxon>
        <taxon>Neisseriales</taxon>
        <taxon>Chitinibacteraceae</taxon>
        <taxon>Iodobacter</taxon>
    </lineage>
</organism>
<comment type="similarity">
    <text evidence="1">Belongs to the LysR transcriptional regulatory family.</text>
</comment>
<reference evidence="7 9" key="2">
    <citation type="submission" date="2019-03" db="EMBL/GenBank/DDBJ databases">
        <title>Genomic Encyclopedia of Type Strains, Phase IV (KMG-IV): sequencing the most valuable type-strain genomes for metagenomic binning, comparative biology and taxonomic classification.</title>
        <authorList>
            <person name="Goeker M."/>
        </authorList>
    </citation>
    <scope>NUCLEOTIDE SEQUENCE [LARGE SCALE GENOMIC DNA]</scope>
    <source>
        <strain evidence="7 9">DSM 3764</strain>
    </source>
</reference>
<sequence length="305" mass="33865">MDLIQAMRLFVQISDSGSFTRAAELMQLSRPVASTTLQQLESHLGTRLLSRTTRHLELTGDGRSYYAHCQRMLADLDKTAQLFRESGLQGLLRIDVPTRMARSLIAPHLPAFFQRYPDIHIEMGMSDHVIDLLREGVDCVLRVGALQEDRLVSKRLGLLPQGNYASPGYIQQWGEPQSLAELSQHYMVGYSRSLSEQTACWEYTENGENLSLTMPARVTVNNAESYLACGLAGLGLIQVPTYDAALYLASGELIEVLPQYQAAALPVSVLYPYQRHSSQRVQVFVAWMSGILAGELAEGCFIPAV</sequence>
<dbReference type="EMBL" id="UGHR01000004">
    <property type="protein sequence ID" value="STR45636.1"/>
    <property type="molecule type" value="Genomic_DNA"/>
</dbReference>
<name>A0A377SZ76_9NEIS</name>
<keyword evidence="2" id="KW-0805">Transcription regulation</keyword>
<protein>
    <submittedName>
        <fullName evidence="6">D-malate degradation protein R</fullName>
    </submittedName>
    <submittedName>
        <fullName evidence="7">LysR family transcriptional regulator</fullName>
    </submittedName>
</protein>
<proteinExistence type="inferred from homology"/>
<dbReference type="CDD" id="cd08472">
    <property type="entry name" value="PBP2_CrgA_like_3"/>
    <property type="match status" value="1"/>
</dbReference>
<dbReference type="InterPro" id="IPR036390">
    <property type="entry name" value="WH_DNA-bd_sf"/>
</dbReference>
<accession>A0A377SZ76</accession>
<dbReference type="Proteomes" id="UP000255108">
    <property type="component" value="Unassembled WGS sequence"/>
</dbReference>
<dbReference type="SUPFAM" id="SSF46785">
    <property type="entry name" value="Winged helix' DNA-binding domain"/>
    <property type="match status" value="1"/>
</dbReference>
<dbReference type="PRINTS" id="PR00039">
    <property type="entry name" value="HTHLYSR"/>
</dbReference>
<dbReference type="InterPro" id="IPR005119">
    <property type="entry name" value="LysR_subst-bd"/>
</dbReference>
<evidence type="ECO:0000256" key="4">
    <source>
        <dbReference type="ARBA" id="ARBA00023163"/>
    </source>
</evidence>
<dbReference type="Gene3D" id="3.40.190.290">
    <property type="match status" value="1"/>
</dbReference>
<dbReference type="PROSITE" id="PS50931">
    <property type="entry name" value="HTH_LYSR"/>
    <property type="match status" value="1"/>
</dbReference>
<dbReference type="AlphaFoldDB" id="A0A377SZ76"/>
<dbReference type="Gene3D" id="1.10.10.10">
    <property type="entry name" value="Winged helix-like DNA-binding domain superfamily/Winged helix DNA-binding domain"/>
    <property type="match status" value="1"/>
</dbReference>
<dbReference type="Proteomes" id="UP000295794">
    <property type="component" value="Unassembled WGS sequence"/>
</dbReference>
<dbReference type="RefSeq" id="WP_115229998.1">
    <property type="nucleotide sequence ID" value="NZ_CAWOLO010000004.1"/>
</dbReference>
<dbReference type="SUPFAM" id="SSF53850">
    <property type="entry name" value="Periplasmic binding protein-like II"/>
    <property type="match status" value="1"/>
</dbReference>
<reference evidence="6 8" key="1">
    <citation type="submission" date="2018-06" db="EMBL/GenBank/DDBJ databases">
        <authorList>
            <consortium name="Pathogen Informatics"/>
            <person name="Doyle S."/>
        </authorList>
    </citation>
    <scope>NUCLEOTIDE SEQUENCE [LARGE SCALE GENOMIC DNA]</scope>
    <source>
        <strain evidence="6 8">NCTC11159</strain>
    </source>
</reference>